<dbReference type="AlphaFoldDB" id="A0A3G8ZI02"/>
<dbReference type="Proteomes" id="UP000268084">
    <property type="component" value="Chromosome"/>
</dbReference>
<protein>
    <submittedName>
        <fullName evidence="6">Maltose ABC transporter substrate-binding protein</fullName>
    </submittedName>
</protein>
<dbReference type="GO" id="GO:0015144">
    <property type="term" value="F:carbohydrate transmembrane transporter activity"/>
    <property type="evidence" value="ECO:0007669"/>
    <property type="project" value="InterPro"/>
</dbReference>
<keyword evidence="4" id="KW-0732">Signal</keyword>
<reference evidence="6 7" key="1">
    <citation type="submission" date="2018-11" db="EMBL/GenBank/DDBJ databases">
        <authorList>
            <person name="Da X."/>
        </authorList>
    </citation>
    <scope>NUCLEOTIDE SEQUENCE [LARGE SCALE GENOMIC DNA]</scope>
    <source>
        <strain evidence="6 7">S14-144</strain>
    </source>
</reference>
<dbReference type="GO" id="GO:0055052">
    <property type="term" value="C:ATP-binding cassette (ABC) transporter complex, substrate-binding subunit-containing"/>
    <property type="evidence" value="ECO:0007669"/>
    <property type="project" value="TreeGrafter"/>
</dbReference>
<accession>A0A3G8ZI02</accession>
<dbReference type="Pfam" id="PF13416">
    <property type="entry name" value="SBP_bac_8"/>
    <property type="match status" value="1"/>
</dbReference>
<dbReference type="PANTHER" id="PTHR30061:SF50">
    <property type="entry name" value="MALTOSE_MALTODEXTRIN-BINDING PERIPLASMIC PROTEIN"/>
    <property type="match status" value="1"/>
</dbReference>
<dbReference type="SUPFAM" id="SSF53850">
    <property type="entry name" value="Periplasmic binding protein-like II"/>
    <property type="match status" value="1"/>
</dbReference>
<dbReference type="OrthoDB" id="9780991at2"/>
<evidence type="ECO:0000313" key="7">
    <source>
        <dbReference type="Proteomes" id="UP000268084"/>
    </source>
</evidence>
<feature type="region of interest" description="Disordered" evidence="5">
    <location>
        <begin position="89"/>
        <end position="125"/>
    </location>
</feature>
<evidence type="ECO:0000256" key="2">
    <source>
        <dbReference type="ARBA" id="ARBA00022448"/>
    </source>
</evidence>
<dbReference type="CDD" id="cd13586">
    <property type="entry name" value="PBP2_Maltose_binding_like"/>
    <property type="match status" value="1"/>
</dbReference>
<dbReference type="GO" id="GO:0015768">
    <property type="term" value="P:maltose transport"/>
    <property type="evidence" value="ECO:0007669"/>
    <property type="project" value="TreeGrafter"/>
</dbReference>
<reference evidence="6 7" key="2">
    <citation type="submission" date="2018-12" db="EMBL/GenBank/DDBJ databases">
        <title>Nakamurella antarcticus sp. nov., isolated from Antarctica South Shetland Islands soil.</title>
        <authorList>
            <person name="Peng F."/>
        </authorList>
    </citation>
    <scope>NUCLEOTIDE SEQUENCE [LARGE SCALE GENOMIC DNA]</scope>
    <source>
        <strain evidence="6 7">S14-144</strain>
    </source>
</reference>
<keyword evidence="7" id="KW-1185">Reference proteome</keyword>
<evidence type="ECO:0000313" key="6">
    <source>
        <dbReference type="EMBL" id="AZI56868.1"/>
    </source>
</evidence>
<dbReference type="GO" id="GO:0042956">
    <property type="term" value="P:maltodextrin transmembrane transport"/>
    <property type="evidence" value="ECO:0007669"/>
    <property type="project" value="TreeGrafter"/>
</dbReference>
<organism evidence="6 7">
    <name type="scientific">Nakamurella antarctica</name>
    <dbReference type="NCBI Taxonomy" id="1902245"/>
    <lineage>
        <taxon>Bacteria</taxon>
        <taxon>Bacillati</taxon>
        <taxon>Actinomycetota</taxon>
        <taxon>Actinomycetes</taxon>
        <taxon>Nakamurellales</taxon>
        <taxon>Nakamurellaceae</taxon>
        <taxon>Nakamurella</taxon>
    </lineage>
</organism>
<proteinExistence type="inferred from homology"/>
<dbReference type="InterPro" id="IPR006060">
    <property type="entry name" value="Maltose/Cyclodextrin-bd"/>
</dbReference>
<name>A0A3G8ZI02_9ACTN</name>
<evidence type="ECO:0000256" key="4">
    <source>
        <dbReference type="ARBA" id="ARBA00022729"/>
    </source>
</evidence>
<dbReference type="Gene3D" id="3.40.190.10">
    <property type="entry name" value="Periplasmic binding protein-like II"/>
    <property type="match status" value="2"/>
</dbReference>
<dbReference type="InterPro" id="IPR006059">
    <property type="entry name" value="SBP"/>
</dbReference>
<keyword evidence="3" id="KW-0762">Sugar transport</keyword>
<evidence type="ECO:0000256" key="5">
    <source>
        <dbReference type="SAM" id="MobiDB-lite"/>
    </source>
</evidence>
<dbReference type="PANTHER" id="PTHR30061">
    <property type="entry name" value="MALTOSE-BINDING PERIPLASMIC PROTEIN"/>
    <property type="match status" value="1"/>
</dbReference>
<dbReference type="EMBL" id="CP034170">
    <property type="protein sequence ID" value="AZI56868.1"/>
    <property type="molecule type" value="Genomic_DNA"/>
</dbReference>
<sequence length="507" mass="52348">MLRSHAVVNRVGDRFATQHCLLGRHCLPRVSEIALRAYPHWLHPYGSVKEYLQMKLRMMKAAAGVSVLAMVLAACGSSDKAATTATPAASAATPAASSSMSEAASSDAPMSDSASAEAPAAADPSAPPVIDGAADLVIWTAQLESAAIQAAADKFAADNGIKVSVQIVAEGRTAFLNASQAGQAPDLINGAHDWIGQLVQNGAIDPVQLDAATQAKFNPLAIKGVTFNGQIYGVPYDLGNIFLVRNTDMAPEAPKSVEDMVASGKKLVADGKASEIMALPVGANGDPYHMYPFFTSAGGYLFGKSADGNYNPKDLGLTKPEATAAMAKIGELGKEGALKTSIDGGNLVPFFTEKKTAYMITGPWNLPDIKKSGVPFAISPVPAFEGGAAAKPFVTVDALYVASKGKHKTVAQEFALNYFASDEVSSALYKLSPRQPALISVYDQEVAADPVLADVANAGKDGDILPAIPEMASVWDPFGKAQSAVIGGADPATTIAAAASAIQAAIG</sequence>
<comment type="similarity">
    <text evidence="1">Belongs to the bacterial solute-binding protein 1 family.</text>
</comment>
<evidence type="ECO:0000256" key="1">
    <source>
        <dbReference type="ARBA" id="ARBA00008520"/>
    </source>
</evidence>
<evidence type="ECO:0000256" key="3">
    <source>
        <dbReference type="ARBA" id="ARBA00022597"/>
    </source>
</evidence>
<feature type="compositionally biased region" description="Low complexity" evidence="5">
    <location>
        <begin position="89"/>
        <end position="124"/>
    </location>
</feature>
<keyword evidence="2" id="KW-0813">Transport</keyword>
<dbReference type="GO" id="GO:1901982">
    <property type="term" value="F:maltose binding"/>
    <property type="evidence" value="ECO:0007669"/>
    <property type="project" value="TreeGrafter"/>
</dbReference>
<gene>
    <name evidence="6" type="ORF">EH165_00465</name>
</gene>
<dbReference type="PRINTS" id="PR00181">
    <property type="entry name" value="MALTOSEBP"/>
</dbReference>
<dbReference type="KEGG" id="nak:EH165_00465"/>